<dbReference type="EMBL" id="SMCQ01000022">
    <property type="protein sequence ID" value="TCV93788.1"/>
    <property type="molecule type" value="Genomic_DNA"/>
</dbReference>
<dbReference type="Proteomes" id="UP000295515">
    <property type="component" value="Unassembled WGS sequence"/>
</dbReference>
<organism evidence="1 2">
    <name type="scientific">Longibaculum muris</name>
    <dbReference type="NCBI Taxonomy" id="1796628"/>
    <lineage>
        <taxon>Bacteria</taxon>
        <taxon>Bacillati</taxon>
        <taxon>Bacillota</taxon>
        <taxon>Erysipelotrichia</taxon>
        <taxon>Erysipelotrichales</taxon>
        <taxon>Coprobacillaceae</taxon>
        <taxon>Longibaculum</taxon>
    </lineage>
</organism>
<gene>
    <name evidence="1" type="ORF">EDD60_12229</name>
</gene>
<dbReference type="AlphaFoldDB" id="A0A4R3YQ96"/>
<evidence type="ECO:0000313" key="1">
    <source>
        <dbReference type="EMBL" id="TCV93788.1"/>
    </source>
</evidence>
<keyword evidence="2" id="KW-1185">Reference proteome</keyword>
<dbReference type="RefSeq" id="WP_066447940.1">
    <property type="nucleotide sequence ID" value="NZ_CAUWFI010000008.1"/>
</dbReference>
<sequence>MLNLYHMNHRIQNLSLKVLRRICKSHDIVIADGDLKIILHIIKNNPYPVLNDEYEPILLFEITRETSDQVCNTFKPILEKDYLIQEME</sequence>
<dbReference type="GeneID" id="98916285"/>
<comment type="caution">
    <text evidence="1">The sequence shown here is derived from an EMBL/GenBank/DDBJ whole genome shotgun (WGS) entry which is preliminary data.</text>
</comment>
<proteinExistence type="predicted"/>
<evidence type="ECO:0000313" key="2">
    <source>
        <dbReference type="Proteomes" id="UP000295515"/>
    </source>
</evidence>
<accession>A0A4R3YQ96</accession>
<reference evidence="1 2" key="1">
    <citation type="submission" date="2019-03" db="EMBL/GenBank/DDBJ databases">
        <title>Genomic Encyclopedia of Type Strains, Phase IV (KMG-IV): sequencing the most valuable type-strain genomes for metagenomic binning, comparative biology and taxonomic classification.</title>
        <authorList>
            <person name="Goeker M."/>
        </authorList>
    </citation>
    <scope>NUCLEOTIDE SEQUENCE [LARGE SCALE GENOMIC DNA]</scope>
    <source>
        <strain evidence="1 2">DSM 29487</strain>
    </source>
</reference>
<protein>
    <submittedName>
        <fullName evidence="1">Uncharacterized protein</fullName>
    </submittedName>
</protein>
<name>A0A4R3YQ96_9FIRM</name>